<keyword evidence="7 8" id="KW-0472">Membrane</keyword>
<feature type="transmembrane region" description="Helical" evidence="8">
    <location>
        <begin position="509"/>
        <end position="527"/>
    </location>
</feature>
<dbReference type="PROSITE" id="PS01022">
    <property type="entry name" value="PTR2_1"/>
    <property type="match status" value="1"/>
</dbReference>
<dbReference type="InterPro" id="IPR018456">
    <property type="entry name" value="PTR2_symporter_CS"/>
</dbReference>
<feature type="transmembrane region" description="Helical" evidence="8">
    <location>
        <begin position="269"/>
        <end position="289"/>
    </location>
</feature>
<evidence type="ECO:0000313" key="10">
    <source>
        <dbReference type="EMBL" id="AMD84877.1"/>
    </source>
</evidence>
<reference evidence="10 12" key="1">
    <citation type="submission" date="2016-02" db="EMBL/GenBank/DDBJ databases">
        <authorList>
            <person name="Holder M.E."/>
            <person name="Ajami N.J."/>
            <person name="Petrosino J.F."/>
        </authorList>
    </citation>
    <scope>NUCLEOTIDE SEQUENCE [LARGE SCALE GENOMIC DNA]</scope>
    <source>
        <strain evidence="10 12">CCUG 32990</strain>
    </source>
</reference>
<dbReference type="GO" id="GO:0006857">
    <property type="term" value="P:oligopeptide transport"/>
    <property type="evidence" value="ECO:0007669"/>
    <property type="project" value="InterPro"/>
</dbReference>
<feature type="transmembrane region" description="Helical" evidence="8">
    <location>
        <begin position="412"/>
        <end position="430"/>
    </location>
</feature>
<evidence type="ECO:0000313" key="11">
    <source>
        <dbReference type="EMBL" id="SNV06706.1"/>
    </source>
</evidence>
<feature type="domain" description="Major facilitator superfamily (MFS) profile" evidence="9">
    <location>
        <begin position="1"/>
        <end position="569"/>
    </location>
</feature>
<dbReference type="InterPro" id="IPR020846">
    <property type="entry name" value="MFS_dom"/>
</dbReference>
<feature type="transmembrane region" description="Helical" evidence="8">
    <location>
        <begin position="345"/>
        <end position="367"/>
    </location>
</feature>
<dbReference type="NCBIfam" id="TIGR00924">
    <property type="entry name" value="yjdL_sub1_fam"/>
    <property type="match status" value="1"/>
</dbReference>
<dbReference type="RefSeq" id="WP_066428763.1">
    <property type="nucleotide sequence ID" value="NZ_CP014227.1"/>
</dbReference>
<dbReference type="SUPFAM" id="SSF103473">
    <property type="entry name" value="MFS general substrate transporter"/>
    <property type="match status" value="2"/>
</dbReference>
<feature type="transmembrane region" description="Helical" evidence="8">
    <location>
        <begin position="379"/>
        <end position="400"/>
    </location>
</feature>
<evidence type="ECO:0000256" key="2">
    <source>
        <dbReference type="ARBA" id="ARBA00022448"/>
    </source>
</evidence>
<dbReference type="Pfam" id="PF00854">
    <property type="entry name" value="PTR2"/>
    <property type="match status" value="2"/>
</dbReference>
<evidence type="ECO:0000313" key="12">
    <source>
        <dbReference type="Proteomes" id="UP000065822"/>
    </source>
</evidence>
<evidence type="ECO:0000256" key="5">
    <source>
        <dbReference type="ARBA" id="ARBA00022856"/>
    </source>
</evidence>
<gene>
    <name evidence="11" type="primary">yjdL_2</name>
    <name evidence="10" type="ORF">AXF12_04710</name>
    <name evidence="11" type="ORF">SAMEA44541418_00789</name>
</gene>
<evidence type="ECO:0000256" key="7">
    <source>
        <dbReference type="ARBA" id="ARBA00023136"/>
    </source>
</evidence>
<comment type="subcellular location">
    <subcellularLocation>
        <location evidence="1">Cell membrane</location>
        <topology evidence="1">Multi-pass membrane protein</topology>
    </subcellularLocation>
</comment>
<dbReference type="InterPro" id="IPR050171">
    <property type="entry name" value="MFS_Transporters"/>
</dbReference>
<dbReference type="GO" id="GO:1904680">
    <property type="term" value="F:peptide transmembrane transporter activity"/>
    <property type="evidence" value="ECO:0007669"/>
    <property type="project" value="InterPro"/>
</dbReference>
<dbReference type="InterPro" id="IPR000109">
    <property type="entry name" value="POT_fam"/>
</dbReference>
<keyword evidence="5" id="KW-0571">Peptide transport</keyword>
<dbReference type="KEGG" id="chg:AXF12_04710"/>
<dbReference type="EMBL" id="CP014227">
    <property type="protein sequence ID" value="AMD84877.1"/>
    <property type="molecule type" value="Genomic_DNA"/>
</dbReference>
<dbReference type="Proteomes" id="UP000065822">
    <property type="component" value="Chromosome"/>
</dbReference>
<keyword evidence="6 8" id="KW-1133">Transmembrane helix</keyword>
<feature type="transmembrane region" description="Helical" evidence="8">
    <location>
        <begin position="547"/>
        <end position="568"/>
    </location>
</feature>
<keyword evidence="4 8" id="KW-0812">Transmembrane</keyword>
<feature type="transmembrane region" description="Helical" evidence="8">
    <location>
        <begin position="301"/>
        <end position="320"/>
    </location>
</feature>
<evidence type="ECO:0000256" key="6">
    <source>
        <dbReference type="ARBA" id="ARBA00022989"/>
    </source>
</evidence>
<keyword evidence="5" id="KW-0653">Protein transport</keyword>
<feature type="transmembrane region" description="Helical" evidence="8">
    <location>
        <begin position="475"/>
        <end position="497"/>
    </location>
</feature>
<evidence type="ECO:0000256" key="8">
    <source>
        <dbReference type="SAM" id="Phobius"/>
    </source>
</evidence>
<feature type="transmembrane region" description="Helical" evidence="8">
    <location>
        <begin position="115"/>
        <end position="132"/>
    </location>
</feature>
<dbReference type="InterPro" id="IPR005279">
    <property type="entry name" value="Dipep/tripep_permease"/>
</dbReference>
<dbReference type="Proteomes" id="UP000215539">
    <property type="component" value="Chromosome 1"/>
</dbReference>
<feature type="transmembrane region" description="Helical" evidence="8">
    <location>
        <begin position="180"/>
        <end position="203"/>
    </location>
</feature>
<dbReference type="GO" id="GO:0005886">
    <property type="term" value="C:plasma membrane"/>
    <property type="evidence" value="ECO:0007669"/>
    <property type="project" value="UniProtKB-SubCell"/>
</dbReference>
<keyword evidence="3" id="KW-1003">Cell membrane</keyword>
<reference evidence="11 13" key="2">
    <citation type="submission" date="2017-06" db="EMBL/GenBank/DDBJ databases">
        <authorList>
            <consortium name="Pathogen Informatics"/>
        </authorList>
    </citation>
    <scope>NUCLEOTIDE SEQUENCE [LARGE SCALE GENOMIC DNA]</scope>
    <source>
        <strain evidence="11 13">NCTC12947</strain>
    </source>
</reference>
<evidence type="ECO:0000313" key="13">
    <source>
        <dbReference type="Proteomes" id="UP000215539"/>
    </source>
</evidence>
<dbReference type="CDD" id="cd17346">
    <property type="entry name" value="MFS_DtpA_like"/>
    <property type="match status" value="1"/>
</dbReference>
<evidence type="ECO:0000256" key="1">
    <source>
        <dbReference type="ARBA" id="ARBA00004651"/>
    </source>
</evidence>
<dbReference type="PANTHER" id="PTHR23517:SF15">
    <property type="entry name" value="PROTON-DEPENDENT OLIGOPEPTIDE FAMILY TRANSPORT PROTEIN"/>
    <property type="match status" value="1"/>
</dbReference>
<name>A0AAX2GWF4_9FLAO</name>
<dbReference type="EMBL" id="LT906449">
    <property type="protein sequence ID" value="SNV06706.1"/>
    <property type="molecule type" value="Genomic_DNA"/>
</dbReference>
<keyword evidence="2" id="KW-0813">Transport</keyword>
<sequence length="576" mass="64045">MNYSNTKVLGQPSGLFFLFFTQMWERFSFYGMCALLVLFLTAEVITGSVQSGWGWDTARATSLYGTYAMLLYLTPIIGGIIADKYLGARKTIIIGASIMTLGQFCLFMNSHTMFYVGLCCLVIGVGLFKPNMPSILSQMFIGEPEKKDSAYTIFYMGVNCGAFFGMMLCGYLGIHWGWHLGFGLAGIFMLLGTLQFIFAKNLMDNLGAAPKRMPEAEKKVDIGEKHNPFTIVDIILTVIVAVLGLTYALNEQLVKGGFTDVFGFLDNPYLSGQLLVILGTLLLFIYLIISRTMRYEGEVRRRMFAVLCIAMFIIFFYIGFDQAPSSLTIITRDHIDRTLTGNGLLIFNIVNSLLVLVPLAIITYVLIRLAIATFKIIPITNLILLVCFMLLWGGSIYMLYQKFHETVSEIEVTWFGTLNSFFVITLASSISKIWDSKYNPPVAFKYGFGLLLVSIGFLAIWLGDVYFNVGGKIPMLFLVLIYLFLTLGELFVSPVGLSYISKLVPARMLAFMFGMWYLAIAIAKKIAASLGGQVDVIKAKWGLDAFFLIFAGITAGAAIIVMAMHPLLKKLMGEVK</sequence>
<feature type="transmembrane region" description="Helical" evidence="8">
    <location>
        <begin position="442"/>
        <end position="463"/>
    </location>
</feature>
<evidence type="ECO:0000259" key="9">
    <source>
        <dbReference type="PROSITE" id="PS50850"/>
    </source>
</evidence>
<organism evidence="11 13">
    <name type="scientific">Capnocytophaga haemolytica</name>
    <dbReference type="NCBI Taxonomy" id="45243"/>
    <lineage>
        <taxon>Bacteria</taxon>
        <taxon>Pseudomonadati</taxon>
        <taxon>Bacteroidota</taxon>
        <taxon>Flavobacteriia</taxon>
        <taxon>Flavobacteriales</taxon>
        <taxon>Flavobacteriaceae</taxon>
        <taxon>Capnocytophaga</taxon>
    </lineage>
</organism>
<dbReference type="PROSITE" id="PS50850">
    <property type="entry name" value="MFS"/>
    <property type="match status" value="1"/>
</dbReference>
<dbReference type="Gene3D" id="1.20.1250.20">
    <property type="entry name" value="MFS general substrate transporter like domains"/>
    <property type="match status" value="2"/>
</dbReference>
<dbReference type="PANTHER" id="PTHR23517">
    <property type="entry name" value="RESISTANCE PROTEIN MDTM, PUTATIVE-RELATED-RELATED"/>
    <property type="match status" value="1"/>
</dbReference>
<accession>A0AAX2GWF4</accession>
<keyword evidence="12" id="KW-1185">Reference proteome</keyword>
<feature type="transmembrane region" description="Helical" evidence="8">
    <location>
        <begin position="27"/>
        <end position="49"/>
    </location>
</feature>
<feature type="transmembrane region" description="Helical" evidence="8">
    <location>
        <begin position="153"/>
        <end position="174"/>
    </location>
</feature>
<feature type="transmembrane region" description="Helical" evidence="8">
    <location>
        <begin position="228"/>
        <end position="249"/>
    </location>
</feature>
<dbReference type="AlphaFoldDB" id="A0AAX2GWF4"/>
<feature type="transmembrane region" description="Helical" evidence="8">
    <location>
        <begin position="61"/>
        <end position="82"/>
    </location>
</feature>
<protein>
    <submittedName>
        <fullName evidence="10">Amino acid permease</fullName>
    </submittedName>
    <submittedName>
        <fullName evidence="11">Probable dipeptide and tripeptide permease YjdL</fullName>
    </submittedName>
</protein>
<evidence type="ECO:0000256" key="3">
    <source>
        <dbReference type="ARBA" id="ARBA00022475"/>
    </source>
</evidence>
<dbReference type="InterPro" id="IPR036259">
    <property type="entry name" value="MFS_trans_sf"/>
</dbReference>
<evidence type="ECO:0000256" key="4">
    <source>
        <dbReference type="ARBA" id="ARBA00022692"/>
    </source>
</evidence>
<proteinExistence type="predicted"/>